<comment type="similarity">
    <text evidence="1">Belongs to the FrmR/RcnR family.</text>
</comment>
<evidence type="ECO:0000313" key="2">
    <source>
        <dbReference type="EMBL" id="NDR89523.1"/>
    </source>
</evidence>
<evidence type="ECO:0000313" key="3">
    <source>
        <dbReference type="EMBL" id="NDS68716.1"/>
    </source>
</evidence>
<dbReference type="KEGG" id="ftz:CH68_1086"/>
<dbReference type="KEGG" id="ftc:DA46_1789"/>
<name>A0A0B3VBG6_FRATU</name>
<proteinExistence type="inferred from homology"/>
<sequence length="90" mass="10426">MSNPCHKKHLVKLNRVTGQVEAIKRMIDDQRYCVDIITQIKAARSALKSIELSILETHMQSCLEKSCQANSKEVLEQRIAEIMKLLRKYQ</sequence>
<dbReference type="Gene3D" id="1.20.58.1000">
    <property type="entry name" value="Metal-sensitive repressor, helix protomer"/>
    <property type="match status" value="1"/>
</dbReference>
<protein>
    <submittedName>
        <fullName evidence="2">Metal-sensitive transcriptional regulator</fullName>
    </submittedName>
</protein>
<dbReference type="GO" id="GO:0045892">
    <property type="term" value="P:negative regulation of DNA-templated transcription"/>
    <property type="evidence" value="ECO:0007669"/>
    <property type="project" value="UniProtKB-ARBA"/>
</dbReference>
<dbReference type="CDD" id="cd10148">
    <property type="entry name" value="CsoR-like_DUF156"/>
    <property type="match status" value="1"/>
</dbReference>
<reference evidence="2" key="2">
    <citation type="submission" date="2020-02" db="EMBL/GenBank/DDBJ databases">
        <title>Using affinity propagation clustering for identifying bacterial clades and subclades with whole-genome sequences of Francisella tularensis.</title>
        <authorList>
            <person name="Homeier-Bachmann T."/>
            <person name="Abdel-Glil M.Y."/>
            <person name="Hackbart A."/>
            <person name="Hotzel H."/>
            <person name="Tomaso H."/>
        </authorList>
    </citation>
    <scope>NUCLEOTIDE SEQUENCE</scope>
    <source>
        <strain evidence="3">15T0085</strain>
        <strain evidence="2">17T1429</strain>
    </source>
</reference>
<evidence type="ECO:0000256" key="1">
    <source>
        <dbReference type="ARBA" id="ARBA00005260"/>
    </source>
</evidence>
<dbReference type="Pfam" id="PF02583">
    <property type="entry name" value="Trns_repr_metal"/>
    <property type="match status" value="1"/>
</dbReference>
<dbReference type="eggNOG" id="COG1937">
    <property type="taxonomic scope" value="Bacteria"/>
</dbReference>
<organism evidence="2">
    <name type="scientific">Francisella tularensis subsp. holarctica</name>
    <dbReference type="NCBI Taxonomy" id="119857"/>
    <lineage>
        <taxon>Bacteria</taxon>
        <taxon>Pseudomonadati</taxon>
        <taxon>Pseudomonadota</taxon>
        <taxon>Gammaproteobacteria</taxon>
        <taxon>Thiotrichales</taxon>
        <taxon>Francisellaceae</taxon>
        <taxon>Francisella</taxon>
    </lineage>
</organism>
<dbReference type="GO" id="GO:0046872">
    <property type="term" value="F:metal ion binding"/>
    <property type="evidence" value="ECO:0007669"/>
    <property type="project" value="InterPro"/>
</dbReference>
<reference evidence="2" key="1">
    <citation type="submission" date="2019-08" db="EMBL/GenBank/DDBJ databases">
        <authorList>
            <person name="Busch A."/>
        </authorList>
    </citation>
    <scope>NUCLEOTIDE SEQUENCE</scope>
    <source>
        <strain evidence="3">15T0085</strain>
        <strain evidence="2">17T1429</strain>
    </source>
</reference>
<gene>
    <name evidence="3" type="ORF">FWI86_06745</name>
    <name evidence="2" type="ORF">FWJ04_08000</name>
</gene>
<accession>A0A0B3VBG6</accession>
<dbReference type="AlphaFoldDB" id="A0A0B3VBG6"/>
<dbReference type="KEGG" id="ftv:CH67_1354"/>
<dbReference type="RefSeq" id="WP_003015870.1">
    <property type="nucleotide sequence ID" value="NZ_AP023459.1"/>
</dbReference>
<dbReference type="GO" id="GO:0003677">
    <property type="term" value="F:DNA binding"/>
    <property type="evidence" value="ECO:0007669"/>
    <property type="project" value="InterPro"/>
</dbReference>
<dbReference type="EMBL" id="JAAGKH010000073">
    <property type="protein sequence ID" value="NDR89523.1"/>
    <property type="molecule type" value="Genomic_DNA"/>
</dbReference>
<dbReference type="InterPro" id="IPR003735">
    <property type="entry name" value="Metal_Tscrpt_repr"/>
</dbReference>
<comment type="caution">
    <text evidence="2">The sequence shown here is derived from an EMBL/GenBank/DDBJ whole genome shotgun (WGS) entry which is preliminary data.</text>
</comment>
<dbReference type="PANTHER" id="PTHR33677">
    <property type="entry name" value="TRANSCRIPTIONAL REPRESSOR FRMR-RELATED"/>
    <property type="match status" value="1"/>
</dbReference>
<dbReference type="OMA" id="TIVFEHH"/>
<dbReference type="HOGENOM" id="CLU_130332_2_3_6"/>
<dbReference type="EMBL" id="JAAGJP010000044">
    <property type="protein sequence ID" value="NDS68716.1"/>
    <property type="molecule type" value="Genomic_DNA"/>
</dbReference>
<dbReference type="InterPro" id="IPR038390">
    <property type="entry name" value="Metal_Tscrpt_repr_sf"/>
</dbReference>